<dbReference type="AlphaFoldDB" id="A4BR85"/>
<sequence length="357" mass="40876">MLSETVKTLVVTLALVPALATAIPLVRKTDWWIRLFDFPRLQVAVIGVAALAIYPWVFEYSVVDYTVLTAAFAATLWQLHWILPYTPLAKKQVMTARKTVPQERVRLLVANVLTPNRRAPDLLHLIEKADPDVVLTLESDAWWEQQLTALEPRYPYCLKCPLNNLYGMHLYSRLELVDPEIRYLVEKDIPSMHAELVLRSGHRLELHCLHPVPPSPTQNETSAERDAELLIVGRAVGQGNRSVIVTGDLNDVAWSRTTRLFRKISGLLDPRIGRGLFSTFHAEYPFLRWPLDHLFHSDDFTLVSIRRLPYFGSDHFPILIELQHEPRAEPHQQAPSADAEDRRRMHEKINAVAHTPL</sequence>
<dbReference type="eggNOG" id="COG3021">
    <property type="taxonomic scope" value="Bacteria"/>
</dbReference>
<evidence type="ECO:0000313" key="3">
    <source>
        <dbReference type="EMBL" id="EAR21707.1"/>
    </source>
</evidence>
<name>A4BR85_9GAMM</name>
<keyword evidence="1" id="KW-0472">Membrane</keyword>
<keyword evidence="3" id="KW-0269">Exonuclease</keyword>
<evidence type="ECO:0000259" key="2">
    <source>
        <dbReference type="Pfam" id="PF03372"/>
    </source>
</evidence>
<dbReference type="OrthoDB" id="9796594at2"/>
<gene>
    <name evidence="3" type="ORF">NB231_03220</name>
</gene>
<organism evidence="3 4">
    <name type="scientific">Nitrococcus mobilis Nb-231</name>
    <dbReference type="NCBI Taxonomy" id="314278"/>
    <lineage>
        <taxon>Bacteria</taxon>
        <taxon>Pseudomonadati</taxon>
        <taxon>Pseudomonadota</taxon>
        <taxon>Gammaproteobacteria</taxon>
        <taxon>Chromatiales</taxon>
        <taxon>Ectothiorhodospiraceae</taxon>
        <taxon>Nitrococcus</taxon>
    </lineage>
</organism>
<dbReference type="Proteomes" id="UP000003374">
    <property type="component" value="Unassembled WGS sequence"/>
</dbReference>
<dbReference type="EMBL" id="AAOF01000006">
    <property type="protein sequence ID" value="EAR21707.1"/>
    <property type="molecule type" value="Genomic_DNA"/>
</dbReference>
<dbReference type="Pfam" id="PF03372">
    <property type="entry name" value="Exo_endo_phos"/>
    <property type="match status" value="1"/>
</dbReference>
<keyword evidence="1" id="KW-1133">Transmembrane helix</keyword>
<dbReference type="HOGENOM" id="CLU_052333_0_0_6"/>
<dbReference type="SUPFAM" id="SSF56219">
    <property type="entry name" value="DNase I-like"/>
    <property type="match status" value="1"/>
</dbReference>
<proteinExistence type="predicted"/>
<evidence type="ECO:0000256" key="1">
    <source>
        <dbReference type="SAM" id="Phobius"/>
    </source>
</evidence>
<dbReference type="InterPro" id="IPR005135">
    <property type="entry name" value="Endo/exonuclease/phosphatase"/>
</dbReference>
<keyword evidence="4" id="KW-1185">Reference proteome</keyword>
<keyword evidence="3" id="KW-0378">Hydrolase</keyword>
<dbReference type="RefSeq" id="WP_004999690.1">
    <property type="nucleotide sequence ID" value="NZ_CH672427.1"/>
</dbReference>
<accession>A4BR85</accession>
<evidence type="ECO:0000313" key="4">
    <source>
        <dbReference type="Proteomes" id="UP000003374"/>
    </source>
</evidence>
<dbReference type="GO" id="GO:0004527">
    <property type="term" value="F:exonuclease activity"/>
    <property type="evidence" value="ECO:0007669"/>
    <property type="project" value="UniProtKB-KW"/>
</dbReference>
<keyword evidence="1" id="KW-0812">Transmembrane</keyword>
<dbReference type="InterPro" id="IPR036691">
    <property type="entry name" value="Endo/exonu/phosph_ase_sf"/>
</dbReference>
<protein>
    <submittedName>
        <fullName evidence="3">Endonuclease/exonuclease/phosphatase</fullName>
    </submittedName>
</protein>
<keyword evidence="3" id="KW-0540">Nuclease</keyword>
<feature type="domain" description="Endonuclease/exonuclease/phosphatase" evidence="2">
    <location>
        <begin position="110"/>
        <end position="315"/>
    </location>
</feature>
<dbReference type="GO" id="GO:0004519">
    <property type="term" value="F:endonuclease activity"/>
    <property type="evidence" value="ECO:0007669"/>
    <property type="project" value="UniProtKB-KW"/>
</dbReference>
<comment type="caution">
    <text evidence="3">The sequence shown here is derived from an EMBL/GenBank/DDBJ whole genome shotgun (WGS) entry which is preliminary data.</text>
</comment>
<reference evidence="3 4" key="1">
    <citation type="submission" date="2006-02" db="EMBL/GenBank/DDBJ databases">
        <authorList>
            <person name="Waterbury J."/>
            <person name="Ferriera S."/>
            <person name="Johnson J."/>
            <person name="Kravitz S."/>
            <person name="Halpern A."/>
            <person name="Remington K."/>
            <person name="Beeson K."/>
            <person name="Tran B."/>
            <person name="Rogers Y.-H."/>
            <person name="Friedman R."/>
            <person name="Venter J.C."/>
        </authorList>
    </citation>
    <scope>NUCLEOTIDE SEQUENCE [LARGE SCALE GENOMIC DNA]</scope>
    <source>
        <strain evidence="3 4">Nb-231</strain>
    </source>
</reference>
<feature type="transmembrane region" description="Helical" evidence="1">
    <location>
        <begin position="63"/>
        <end position="83"/>
    </location>
</feature>
<dbReference type="STRING" id="314278.NB231_03220"/>
<keyword evidence="3" id="KW-0255">Endonuclease</keyword>
<dbReference type="Gene3D" id="3.60.10.10">
    <property type="entry name" value="Endonuclease/exonuclease/phosphatase"/>
    <property type="match status" value="1"/>
</dbReference>
<feature type="transmembrane region" description="Helical" evidence="1">
    <location>
        <begin position="6"/>
        <end position="26"/>
    </location>
</feature>
<feature type="transmembrane region" description="Helical" evidence="1">
    <location>
        <begin position="38"/>
        <end position="57"/>
    </location>
</feature>